<dbReference type="GO" id="GO:0008540">
    <property type="term" value="C:proteasome regulatory particle, base subcomplex"/>
    <property type="evidence" value="ECO:0007669"/>
    <property type="project" value="UniProtKB-UniRule"/>
</dbReference>
<dbReference type="FunFam" id="1.25.10.10:FF:000017">
    <property type="entry name" value="26S proteasome non-ATPase regulatory subunit 1"/>
    <property type="match status" value="1"/>
</dbReference>
<evidence type="ECO:0000256" key="7">
    <source>
        <dbReference type="SAM" id="MobiDB-lite"/>
    </source>
</evidence>
<feature type="region of interest" description="Disordered" evidence="7">
    <location>
        <begin position="906"/>
        <end position="939"/>
    </location>
</feature>
<dbReference type="EMBL" id="JAAAIN010000535">
    <property type="protein sequence ID" value="KAG0313213.1"/>
    <property type="molecule type" value="Genomic_DNA"/>
</dbReference>
<dbReference type="AlphaFoldDB" id="A0A9P6UNZ6"/>
<evidence type="ECO:0000256" key="2">
    <source>
        <dbReference type="ARBA" id="ARBA00006308"/>
    </source>
</evidence>
<dbReference type="InterPro" id="IPR040623">
    <property type="entry name" value="RPN2_C"/>
</dbReference>
<feature type="region of interest" description="Disordered" evidence="7">
    <location>
        <begin position="807"/>
        <end position="849"/>
    </location>
</feature>
<name>A0A9P6UNZ6_9FUNG</name>
<dbReference type="GO" id="GO:0030234">
    <property type="term" value="F:enzyme regulator activity"/>
    <property type="evidence" value="ECO:0007669"/>
    <property type="project" value="UniProtKB-UniRule"/>
</dbReference>
<dbReference type="InterPro" id="IPR016642">
    <property type="entry name" value="26S_Psome_Rpn2"/>
</dbReference>
<dbReference type="Pfam" id="PF18004">
    <property type="entry name" value="RPN2_C"/>
    <property type="match status" value="1"/>
</dbReference>
<dbReference type="PANTHER" id="PTHR10943:SF2">
    <property type="entry name" value="26S PROTEASOME NON-ATPASE REGULATORY SUBUNIT 1"/>
    <property type="match status" value="1"/>
</dbReference>
<dbReference type="PIRSF" id="PIRSF015947">
    <property type="entry name" value="26S_Psome_Rpn2"/>
    <property type="match status" value="1"/>
</dbReference>
<dbReference type="SUPFAM" id="SSF48371">
    <property type="entry name" value="ARM repeat"/>
    <property type="match status" value="1"/>
</dbReference>
<dbReference type="OrthoDB" id="261572at2759"/>
<comment type="function">
    <text evidence="1 6">Acts as a regulatory subunit of the 26S proteasome which is involved in the ATP-dependent degradation of ubiquitinated proteins.</text>
</comment>
<evidence type="ECO:0000256" key="5">
    <source>
        <dbReference type="ARBA" id="ARBA00022942"/>
    </source>
</evidence>
<dbReference type="InterPro" id="IPR002015">
    <property type="entry name" value="Proteasome/cyclosome_rpt"/>
</dbReference>
<dbReference type="GO" id="GO:0042176">
    <property type="term" value="P:regulation of protein catabolic process"/>
    <property type="evidence" value="ECO:0007669"/>
    <property type="project" value="UniProtKB-UniRule"/>
</dbReference>
<comment type="similarity">
    <text evidence="2 6">Belongs to the proteasome subunit S1 family.</text>
</comment>
<evidence type="ECO:0000259" key="8">
    <source>
        <dbReference type="Pfam" id="PF18004"/>
    </source>
</evidence>
<evidence type="ECO:0000256" key="1">
    <source>
        <dbReference type="ARBA" id="ARBA00002187"/>
    </source>
</evidence>
<dbReference type="GO" id="GO:0043161">
    <property type="term" value="P:proteasome-mediated ubiquitin-dependent protein catabolic process"/>
    <property type="evidence" value="ECO:0007669"/>
    <property type="project" value="TreeGrafter"/>
</dbReference>
<reference evidence="10" key="1">
    <citation type="journal article" date="2020" name="Fungal Divers.">
        <title>Resolving the Mortierellaceae phylogeny through synthesis of multi-gene phylogenetics and phylogenomics.</title>
        <authorList>
            <person name="Vandepol N."/>
            <person name="Liber J."/>
            <person name="Desiro A."/>
            <person name="Na H."/>
            <person name="Kennedy M."/>
            <person name="Barry K."/>
            <person name="Grigoriev I.V."/>
            <person name="Miller A.N."/>
            <person name="O'Donnell K."/>
            <person name="Stajich J.E."/>
            <person name="Bonito G."/>
        </authorList>
    </citation>
    <scope>NUCLEOTIDE SEQUENCE</scope>
    <source>
        <strain evidence="10">NVP60</strain>
    </source>
</reference>
<keyword evidence="11" id="KW-1185">Reference proteome</keyword>
<dbReference type="Proteomes" id="UP000823405">
    <property type="component" value="Unassembled WGS sequence"/>
</dbReference>
<evidence type="ECO:0000313" key="10">
    <source>
        <dbReference type="EMBL" id="KAG0313213.1"/>
    </source>
</evidence>
<dbReference type="Pfam" id="PF01851">
    <property type="entry name" value="PC_rep"/>
    <property type="match status" value="2"/>
</dbReference>
<sequence>MVGLTSAAGVIALLDEHDDDLKVYALQKLNGIVDQFWAEISDAVSKIEIMYEDTEFKDRALAALVASKVYYHLGEFDDSLNFALGAGNLFDLSLKSEYVDTIVSKCIDKYIAARVQEQQDPQNAEAMDSRLKAVVEKMFDRCYQDGEYKQAVGIALEAHRLDVVEHSIKAGGPAVILPYVYDLTMTVVQDQAYRNTLLHLLVDQFRKLEEPDYVAINQCLVHLGDHQASAELLQNLVSSGTQADLLMAYQLAFDLENNATQKYLTKVSTALPADAADTPLPKFAKVKSILSGKETIKLQLEFLCRNNHTDMLILKDSKNVLDARLSVYHSAVTFANAFMNAGTTSDDFLRQNLEWLSRATNWSKFSATAALGVIHKGQLSRGLSLLAPYLPQDGVTASPYSEGGSLFALGLIHANHGDEVLDYLRGVLKETQIEVLQHGACLGLGTAGMATDNDDIYEELKNVLFSDSAIGGEAAGLGMGMVMLGTASEKALDEMLQYAHETQHEKIIRGLAVGVSLVMYGKEDAADVLIERLSADKDPILRYGGMYTIAMAYAGTGSNKAIRRLLHVAVSDVNDDVRRAAVTALGFIMFRSYKQVPRIVQLLSESYNPHVRYGACLALGISCAGTGSLDAIELLEPMTKDNVDFVRQGAFIALAMVLMQQNEAQSPKAASVRKMYEEVIKKKNEDALAKFGAVLGQGIIDAGTKENRCSGWTSRSGHSNMPAIVGVALFTQFWYWFPASHFLSLAFTPTAIIGVNADLNLPEIEFTSNARPSLFAYIPPTKPPAAVTVEKVATAVLSTTAKAQAKAKKAKSAESDAMEEDEKPEAKSEEAKEEEAKIAAKPKKEAQSEKLGNLARVVPAQLKYISFDKDARYVPVKKDVTGGIVVLLDNKPDEPENLIATTTSAVESTPPASAADTKMDVEEEEAPLPEPFTYPFGDE</sequence>
<evidence type="ECO:0000256" key="6">
    <source>
        <dbReference type="PIRNR" id="PIRNR015947"/>
    </source>
</evidence>
<dbReference type="Gene3D" id="1.25.10.10">
    <property type="entry name" value="Leucine-rich Repeat Variant"/>
    <property type="match status" value="1"/>
</dbReference>
<evidence type="ECO:0000259" key="9">
    <source>
        <dbReference type="Pfam" id="PF21505"/>
    </source>
</evidence>
<dbReference type="GO" id="GO:0005634">
    <property type="term" value="C:nucleus"/>
    <property type="evidence" value="ECO:0007669"/>
    <property type="project" value="TreeGrafter"/>
</dbReference>
<accession>A0A9P6UNZ6</accession>
<comment type="caution">
    <text evidence="10">The sequence shown here is derived from an EMBL/GenBank/DDBJ whole genome shotgun (WGS) entry which is preliminary data.</text>
</comment>
<dbReference type="InterPro" id="IPR048570">
    <property type="entry name" value="PSMD1_RPN2_N"/>
</dbReference>
<keyword evidence="5 6" id="KW-0647">Proteasome</keyword>
<organism evidence="10 11">
    <name type="scientific">Linnemannia gamsii</name>
    <dbReference type="NCBI Taxonomy" id="64522"/>
    <lineage>
        <taxon>Eukaryota</taxon>
        <taxon>Fungi</taxon>
        <taxon>Fungi incertae sedis</taxon>
        <taxon>Mucoromycota</taxon>
        <taxon>Mortierellomycotina</taxon>
        <taxon>Mortierellomycetes</taxon>
        <taxon>Mortierellales</taxon>
        <taxon>Mortierellaceae</taxon>
        <taxon>Linnemannia</taxon>
    </lineage>
</organism>
<proteinExistence type="inferred from homology"/>
<keyword evidence="4" id="KW-0677">Repeat</keyword>
<dbReference type="Pfam" id="PF13646">
    <property type="entry name" value="HEAT_2"/>
    <property type="match status" value="1"/>
</dbReference>
<protein>
    <recommendedName>
        <fullName evidence="3 6">26S proteasome regulatory subunit RPN2</fullName>
    </recommendedName>
</protein>
<feature type="domain" description="26S proteasome non-ATPase regulatory subunit 1/RPN2 N-terminal" evidence="9">
    <location>
        <begin position="5"/>
        <end position="307"/>
    </location>
</feature>
<evidence type="ECO:0000256" key="3">
    <source>
        <dbReference type="ARBA" id="ARBA00015684"/>
    </source>
</evidence>
<dbReference type="InterPro" id="IPR011989">
    <property type="entry name" value="ARM-like"/>
</dbReference>
<dbReference type="InterPro" id="IPR016024">
    <property type="entry name" value="ARM-type_fold"/>
</dbReference>
<feature type="compositionally biased region" description="Basic and acidic residues" evidence="7">
    <location>
        <begin position="824"/>
        <end position="848"/>
    </location>
</feature>
<evidence type="ECO:0000313" key="11">
    <source>
        <dbReference type="Proteomes" id="UP000823405"/>
    </source>
</evidence>
<dbReference type="PANTHER" id="PTHR10943">
    <property type="entry name" value="26S PROTEASOME NON-ATPASE REGULATORY SUBUNIT"/>
    <property type="match status" value="1"/>
</dbReference>
<gene>
    <name evidence="10" type="primary">RPN2</name>
    <name evidence="10" type="ORF">BGZ97_010411</name>
</gene>
<dbReference type="GO" id="GO:0034515">
    <property type="term" value="C:proteasome storage granule"/>
    <property type="evidence" value="ECO:0007669"/>
    <property type="project" value="TreeGrafter"/>
</dbReference>
<feature type="domain" description="26S proteasome regulatory subunit RPN2 C-terminal" evidence="8">
    <location>
        <begin position="750"/>
        <end position="899"/>
    </location>
</feature>
<evidence type="ECO:0000256" key="4">
    <source>
        <dbReference type="ARBA" id="ARBA00022737"/>
    </source>
</evidence>
<dbReference type="Pfam" id="PF21505">
    <property type="entry name" value="RPN2_N"/>
    <property type="match status" value="1"/>
</dbReference>